<dbReference type="Proteomes" id="UP001501414">
    <property type="component" value="Unassembled WGS sequence"/>
</dbReference>
<name>A0ABP4ITD9_9PSEU</name>
<feature type="transmembrane region" description="Helical" evidence="1">
    <location>
        <begin position="37"/>
        <end position="56"/>
    </location>
</feature>
<accession>A0ABP4ITD9</accession>
<evidence type="ECO:0000313" key="3">
    <source>
        <dbReference type="Proteomes" id="UP001501414"/>
    </source>
</evidence>
<sequence length="124" mass="12448">MHPNRVVTGAVLLAVVGGVLGLVGNLILPPPPTAPAFAWYLGPAVGVLTLAGLALWWWRGSRAALWTVVVVNAVTAVLPVLDLSSMAAPLATAVVVALVVTVVAIALVAPALHGPRSARVTGAA</sequence>
<proteinExistence type="predicted"/>
<keyword evidence="1" id="KW-0812">Transmembrane</keyword>
<dbReference type="RefSeq" id="WP_344026089.1">
    <property type="nucleotide sequence ID" value="NZ_BAAAJK010000033.1"/>
</dbReference>
<organism evidence="2 3">
    <name type="scientific">Pseudonocardia kongjuensis</name>
    <dbReference type="NCBI Taxonomy" id="102227"/>
    <lineage>
        <taxon>Bacteria</taxon>
        <taxon>Bacillati</taxon>
        <taxon>Actinomycetota</taxon>
        <taxon>Actinomycetes</taxon>
        <taxon>Pseudonocardiales</taxon>
        <taxon>Pseudonocardiaceae</taxon>
        <taxon>Pseudonocardia</taxon>
    </lineage>
</organism>
<comment type="caution">
    <text evidence="2">The sequence shown here is derived from an EMBL/GenBank/DDBJ whole genome shotgun (WGS) entry which is preliminary data.</text>
</comment>
<keyword evidence="3" id="KW-1185">Reference proteome</keyword>
<reference evidence="3" key="1">
    <citation type="journal article" date="2019" name="Int. J. Syst. Evol. Microbiol.">
        <title>The Global Catalogue of Microorganisms (GCM) 10K type strain sequencing project: providing services to taxonomists for standard genome sequencing and annotation.</title>
        <authorList>
            <consortium name="The Broad Institute Genomics Platform"/>
            <consortium name="The Broad Institute Genome Sequencing Center for Infectious Disease"/>
            <person name="Wu L."/>
            <person name="Ma J."/>
        </authorList>
    </citation>
    <scope>NUCLEOTIDE SEQUENCE [LARGE SCALE GENOMIC DNA]</scope>
    <source>
        <strain evidence="3">JCM 11896</strain>
    </source>
</reference>
<evidence type="ECO:0000256" key="1">
    <source>
        <dbReference type="SAM" id="Phobius"/>
    </source>
</evidence>
<keyword evidence="1" id="KW-0472">Membrane</keyword>
<feature type="transmembrane region" description="Helical" evidence="1">
    <location>
        <begin position="63"/>
        <end position="81"/>
    </location>
</feature>
<feature type="transmembrane region" description="Helical" evidence="1">
    <location>
        <begin position="87"/>
        <end position="109"/>
    </location>
</feature>
<keyword evidence="1" id="KW-1133">Transmembrane helix</keyword>
<protein>
    <submittedName>
        <fullName evidence="2">Uncharacterized protein</fullName>
    </submittedName>
</protein>
<evidence type="ECO:0000313" key="2">
    <source>
        <dbReference type="EMBL" id="GAA1396128.1"/>
    </source>
</evidence>
<gene>
    <name evidence="2" type="ORF">GCM10009613_46850</name>
</gene>
<dbReference type="EMBL" id="BAAAJK010000033">
    <property type="protein sequence ID" value="GAA1396128.1"/>
    <property type="molecule type" value="Genomic_DNA"/>
</dbReference>